<dbReference type="PRINTS" id="PR00130">
    <property type="entry name" value="DNASEI"/>
</dbReference>
<dbReference type="CDD" id="cd10282">
    <property type="entry name" value="DNase1"/>
    <property type="match status" value="1"/>
</dbReference>
<comment type="similarity">
    <text evidence="1 4">Belongs to the DNase I family.</text>
</comment>
<dbReference type="PANTHER" id="PTHR11371">
    <property type="entry name" value="DEOXYRIBONUCLEASE"/>
    <property type="match status" value="1"/>
</dbReference>
<accession>A0ABP0FJT9</accession>
<evidence type="ECO:0000259" key="6">
    <source>
        <dbReference type="Pfam" id="PF03372"/>
    </source>
</evidence>
<evidence type="ECO:0000256" key="3">
    <source>
        <dbReference type="ARBA" id="ARBA00022801"/>
    </source>
</evidence>
<comment type="caution">
    <text evidence="7">The sequence shown here is derived from an EMBL/GenBank/DDBJ whole genome shotgun (WGS) entry which is preliminary data.</text>
</comment>
<keyword evidence="2 4" id="KW-0540">Nuclease</keyword>
<dbReference type="PIRSF" id="PIRSF000988">
    <property type="entry name" value="DNase_I_euk"/>
    <property type="match status" value="1"/>
</dbReference>
<dbReference type="InterPro" id="IPR005135">
    <property type="entry name" value="Endo/exonuclease/phosphatase"/>
</dbReference>
<keyword evidence="4" id="KW-0255">Endonuclease</keyword>
<dbReference type="Gene3D" id="3.60.10.10">
    <property type="entry name" value="Endonuclease/exonuclease/phosphatase"/>
    <property type="match status" value="1"/>
</dbReference>
<organism evidence="7 8">
    <name type="scientific">Clavelina lepadiformis</name>
    <name type="common">Light-bulb sea squirt</name>
    <name type="synonym">Ascidia lepadiformis</name>
    <dbReference type="NCBI Taxonomy" id="159417"/>
    <lineage>
        <taxon>Eukaryota</taxon>
        <taxon>Metazoa</taxon>
        <taxon>Chordata</taxon>
        <taxon>Tunicata</taxon>
        <taxon>Ascidiacea</taxon>
        <taxon>Aplousobranchia</taxon>
        <taxon>Clavelinidae</taxon>
        <taxon>Clavelina</taxon>
    </lineage>
</organism>
<evidence type="ECO:0000256" key="2">
    <source>
        <dbReference type="ARBA" id="ARBA00022722"/>
    </source>
</evidence>
<reference evidence="7 8" key="1">
    <citation type="submission" date="2024-02" db="EMBL/GenBank/DDBJ databases">
        <authorList>
            <person name="Daric V."/>
            <person name="Darras S."/>
        </authorList>
    </citation>
    <scope>NUCLEOTIDE SEQUENCE [LARGE SCALE GENOMIC DNA]</scope>
</reference>
<proteinExistence type="inferred from homology"/>
<protein>
    <recommendedName>
        <fullName evidence="4">Deoxyribonuclease</fullName>
    </recommendedName>
</protein>
<dbReference type="InterPro" id="IPR036691">
    <property type="entry name" value="Endo/exonu/phosph_ase_sf"/>
</dbReference>
<dbReference type="PANTHER" id="PTHR11371:SF33">
    <property type="entry name" value="ENDONUCLEASE_EXONUCLEASE_PHOSPHATASE DOMAIN-CONTAINING PROTEIN"/>
    <property type="match status" value="1"/>
</dbReference>
<feature type="domain" description="Endonuclease/exonuclease/phosphatase" evidence="6">
    <location>
        <begin position="36"/>
        <end position="266"/>
    </location>
</feature>
<dbReference type="Proteomes" id="UP001642483">
    <property type="component" value="Unassembled WGS sequence"/>
</dbReference>
<evidence type="ECO:0000313" key="8">
    <source>
        <dbReference type="Proteomes" id="UP001642483"/>
    </source>
</evidence>
<keyword evidence="5" id="KW-0732">Signal</keyword>
<dbReference type="SMART" id="SM00476">
    <property type="entry name" value="DNaseIc"/>
    <property type="match status" value="1"/>
</dbReference>
<sequence>MNLLVFIMLATLSVAHAAPLLICAFNGYIFGQAKMDKPDAVDILVEMVQRYDIFMIQEIRDSAQTALPELVDKVNEVSSVRYDFVVSERTGRTSSKEQYGYIYKTNKVKVLSEYQYNDDRNDIFEREPFSVQFERIDGQGNQKIFSYISIHAKPDDAVAEIDALDDVYDDVAAKYGEDALIGGDFNADCNYVCKTCWQQIDMWNDPRFTWLIGSDVDTTVSSTDCAYDRLVVAGDSMTRNSGSGSVFRFDLAYGLSYEETKAVSDHYPVEFNLY</sequence>
<evidence type="ECO:0000256" key="1">
    <source>
        <dbReference type="ARBA" id="ARBA00007359"/>
    </source>
</evidence>
<gene>
    <name evidence="7" type="ORF">CVLEPA_LOCUS8530</name>
</gene>
<evidence type="ECO:0000256" key="4">
    <source>
        <dbReference type="PIRNR" id="PIRNR000988"/>
    </source>
</evidence>
<dbReference type="Pfam" id="PF03372">
    <property type="entry name" value="Exo_endo_phos"/>
    <property type="match status" value="1"/>
</dbReference>
<keyword evidence="8" id="KW-1185">Reference proteome</keyword>
<evidence type="ECO:0000313" key="7">
    <source>
        <dbReference type="EMBL" id="CAK8678617.1"/>
    </source>
</evidence>
<evidence type="ECO:0000256" key="5">
    <source>
        <dbReference type="SAM" id="SignalP"/>
    </source>
</evidence>
<dbReference type="SUPFAM" id="SSF56219">
    <property type="entry name" value="DNase I-like"/>
    <property type="match status" value="1"/>
</dbReference>
<keyword evidence="3 4" id="KW-0378">Hydrolase</keyword>
<feature type="signal peptide" evidence="5">
    <location>
        <begin position="1"/>
        <end position="17"/>
    </location>
</feature>
<dbReference type="InterPro" id="IPR016202">
    <property type="entry name" value="DNase_I"/>
</dbReference>
<feature type="chain" id="PRO_5046813825" description="Deoxyribonuclease" evidence="5">
    <location>
        <begin position="18"/>
        <end position="274"/>
    </location>
</feature>
<name>A0ABP0FJT9_CLALP</name>
<dbReference type="EMBL" id="CAWYQH010000057">
    <property type="protein sequence ID" value="CAK8678617.1"/>
    <property type="molecule type" value="Genomic_DNA"/>
</dbReference>